<proteinExistence type="inferred from homology"/>
<dbReference type="GO" id="GO:0016747">
    <property type="term" value="F:acyltransferase activity, transferring groups other than amino-acyl groups"/>
    <property type="evidence" value="ECO:0007669"/>
    <property type="project" value="TreeGrafter"/>
</dbReference>
<dbReference type="PANTHER" id="PTHR11802">
    <property type="entry name" value="SERINE PROTEASE FAMILY S10 SERINE CARBOXYPEPTIDASE"/>
    <property type="match status" value="1"/>
</dbReference>
<dbReference type="PRINTS" id="PR00724">
    <property type="entry name" value="CRBOXYPTASEC"/>
</dbReference>
<evidence type="ECO:0000256" key="1">
    <source>
        <dbReference type="ARBA" id="ARBA00009431"/>
    </source>
</evidence>
<keyword evidence="4" id="KW-1185">Reference proteome</keyword>
<comment type="similarity">
    <text evidence="1">Belongs to the peptidase S10 family.</text>
</comment>
<dbReference type="Pfam" id="PF00450">
    <property type="entry name" value="Peptidase_S10"/>
    <property type="match status" value="1"/>
</dbReference>
<dbReference type="PANTHER" id="PTHR11802:SF347">
    <property type="entry name" value="SERINE CARBOXYPEPTIDASE-LIKE 18"/>
    <property type="match status" value="1"/>
</dbReference>
<evidence type="ECO:0008006" key="5">
    <source>
        <dbReference type="Google" id="ProtNLM"/>
    </source>
</evidence>
<feature type="chain" id="PRO_5035220530" description="Serine carboxypeptidase-like 18" evidence="2">
    <location>
        <begin position="18"/>
        <end position="291"/>
    </location>
</feature>
<dbReference type="InterPro" id="IPR001563">
    <property type="entry name" value="Peptidase_S10"/>
</dbReference>
<dbReference type="GO" id="GO:0019748">
    <property type="term" value="P:secondary metabolic process"/>
    <property type="evidence" value="ECO:0007669"/>
    <property type="project" value="TreeGrafter"/>
</dbReference>
<keyword evidence="2" id="KW-0732">Signal</keyword>
<evidence type="ECO:0000313" key="3">
    <source>
        <dbReference type="EMBL" id="KAF3971292.1"/>
    </source>
</evidence>
<dbReference type="Gene3D" id="3.40.50.1820">
    <property type="entry name" value="alpha/beta hydrolase"/>
    <property type="match status" value="1"/>
</dbReference>
<feature type="signal peptide" evidence="2">
    <location>
        <begin position="1"/>
        <end position="17"/>
    </location>
</feature>
<dbReference type="Proteomes" id="UP000737018">
    <property type="component" value="Unassembled WGS sequence"/>
</dbReference>
<dbReference type="GO" id="GO:0004185">
    <property type="term" value="F:serine-type carboxypeptidase activity"/>
    <property type="evidence" value="ECO:0007669"/>
    <property type="project" value="InterPro"/>
</dbReference>
<dbReference type="SUPFAM" id="SSF53474">
    <property type="entry name" value="alpha/beta-Hydrolases"/>
    <property type="match status" value="1"/>
</dbReference>
<evidence type="ECO:0000256" key="2">
    <source>
        <dbReference type="SAM" id="SignalP"/>
    </source>
</evidence>
<dbReference type="GO" id="GO:0006508">
    <property type="term" value="P:proteolysis"/>
    <property type="evidence" value="ECO:0007669"/>
    <property type="project" value="InterPro"/>
</dbReference>
<dbReference type="AlphaFoldDB" id="A0A8J4VUU9"/>
<dbReference type="InterPro" id="IPR029058">
    <property type="entry name" value="AB_hydrolase_fold"/>
</dbReference>
<accession>A0A8J4VUU9</accession>
<comment type="caution">
    <text evidence="3">The sequence shown here is derived from an EMBL/GenBank/DDBJ whole genome shotgun (WGS) entry which is preliminary data.</text>
</comment>
<dbReference type="EMBL" id="JRKL02000449">
    <property type="protein sequence ID" value="KAF3971292.1"/>
    <property type="molecule type" value="Genomic_DNA"/>
</dbReference>
<evidence type="ECO:0000313" key="4">
    <source>
        <dbReference type="Proteomes" id="UP000737018"/>
    </source>
</evidence>
<sequence>MCLSILLLLVFSTISFSQSVIEYVRRYPGKLPFKLEPGYIGVGDTDEVQLFYYFIESERSPANDPLVFWLTGGPACSGFSALAYEIAVTVNPYAWTQVANIIFIDAPVGAGFSYATTSEGYYTSDTKSAQKSYTFLRKWLLDHPQFLGNQLYIGGDSCSGLIVPMLVKHVLEGLEAGLRPRMQLQAAKYICHEDYVNYSINNTLRVTALQAECLLQINLAQILEPQCAYASGKPKEVEWNLRVQELKTMNYLLLETKLPELQCRGFTYVLAYKWLNDDIVRKALHVREVCI</sequence>
<name>A0A8J4VUU9_9ROSI</name>
<organism evidence="3 4">
    <name type="scientific">Castanea mollissima</name>
    <name type="common">Chinese chestnut</name>
    <dbReference type="NCBI Taxonomy" id="60419"/>
    <lineage>
        <taxon>Eukaryota</taxon>
        <taxon>Viridiplantae</taxon>
        <taxon>Streptophyta</taxon>
        <taxon>Embryophyta</taxon>
        <taxon>Tracheophyta</taxon>
        <taxon>Spermatophyta</taxon>
        <taxon>Magnoliopsida</taxon>
        <taxon>eudicotyledons</taxon>
        <taxon>Gunneridae</taxon>
        <taxon>Pentapetalae</taxon>
        <taxon>rosids</taxon>
        <taxon>fabids</taxon>
        <taxon>Fagales</taxon>
        <taxon>Fagaceae</taxon>
        <taxon>Castanea</taxon>
    </lineage>
</organism>
<protein>
    <recommendedName>
        <fullName evidence="5">Serine carboxypeptidase-like 18</fullName>
    </recommendedName>
</protein>
<dbReference type="OrthoDB" id="443318at2759"/>
<reference evidence="3" key="1">
    <citation type="submission" date="2020-03" db="EMBL/GenBank/DDBJ databases">
        <title>Castanea mollissima Vanexum genome sequencing.</title>
        <authorList>
            <person name="Staton M."/>
        </authorList>
    </citation>
    <scope>NUCLEOTIDE SEQUENCE</scope>
    <source>
        <tissue evidence="3">Leaf</tissue>
    </source>
</reference>
<gene>
    <name evidence="3" type="ORF">CMV_005101</name>
</gene>